<gene>
    <name evidence="1" type="ORF">QQZ08_010658</name>
</gene>
<comment type="caution">
    <text evidence="1">The sequence shown here is derived from an EMBL/GenBank/DDBJ whole genome shotgun (WGS) entry which is preliminary data.</text>
</comment>
<reference evidence="1 2" key="1">
    <citation type="journal article" date="2025" name="Microbiol. Resour. Announc.">
        <title>Draft genome sequences for Neonectria magnoliae and Neonectria punicea, canker pathogens of Liriodendron tulipifera and Acer saccharum in West Virginia.</title>
        <authorList>
            <person name="Petronek H.M."/>
            <person name="Kasson M.T."/>
            <person name="Metheny A.M."/>
            <person name="Stauder C.M."/>
            <person name="Lovett B."/>
            <person name="Lynch S.C."/>
            <person name="Garnas J.R."/>
            <person name="Kasson L.R."/>
            <person name="Stajich J.E."/>
        </authorList>
    </citation>
    <scope>NUCLEOTIDE SEQUENCE [LARGE SCALE GENOMIC DNA]</scope>
    <source>
        <strain evidence="1 2">NRRL 64651</strain>
    </source>
</reference>
<sequence>MATENDVNPSSDPVPLEKAEPTTIVYKTLASDFAVLFADASGPVVATADSNTWIGLQLEIPLGHEQEDNENAGFGVRHIYDRAQSRVAAFDQHRIVVKFPRGQCSYLFEEVDPKLIAWFPDAKEVESWVNENAPIVEAVTLLDVLQLNEVFVVVPRPIGDARKEFDEGRLPPPFIYPYGTEHSWNEDRYEQLLIKTKSKKQLQPAYRYNDDNSHIAVVTQYVVRDIMWIEQAADEIRREDFAVYFVPIDPVDPAEAMRFYLIVPPTQEFRDRFEDAWRRLTKSDVLHVILPDVNLDPDVETSRWPCAIGDHAQGIDAFKDHPQAKPSHEIPGGANDMMDLHRALMRGTGFFNRMMRPPVADLVEAMAALSLDPSLEALPRVDRRMDCASLFQAAPPGRALQAHPSTPVPCATSR</sequence>
<accession>A0ABR1HFX4</accession>
<dbReference type="EMBL" id="JAZAVK010000143">
    <property type="protein sequence ID" value="KAK7419825.1"/>
    <property type="molecule type" value="Genomic_DNA"/>
</dbReference>
<name>A0ABR1HFX4_9HYPO</name>
<evidence type="ECO:0000313" key="1">
    <source>
        <dbReference type="EMBL" id="KAK7419825.1"/>
    </source>
</evidence>
<organism evidence="1 2">
    <name type="scientific">Neonectria magnoliae</name>
    <dbReference type="NCBI Taxonomy" id="2732573"/>
    <lineage>
        <taxon>Eukaryota</taxon>
        <taxon>Fungi</taxon>
        <taxon>Dikarya</taxon>
        <taxon>Ascomycota</taxon>
        <taxon>Pezizomycotina</taxon>
        <taxon>Sordariomycetes</taxon>
        <taxon>Hypocreomycetidae</taxon>
        <taxon>Hypocreales</taxon>
        <taxon>Nectriaceae</taxon>
        <taxon>Neonectria</taxon>
    </lineage>
</organism>
<dbReference type="Proteomes" id="UP001498421">
    <property type="component" value="Unassembled WGS sequence"/>
</dbReference>
<protein>
    <submittedName>
        <fullName evidence="1">Uncharacterized protein</fullName>
    </submittedName>
</protein>
<keyword evidence="2" id="KW-1185">Reference proteome</keyword>
<evidence type="ECO:0000313" key="2">
    <source>
        <dbReference type="Proteomes" id="UP001498421"/>
    </source>
</evidence>
<proteinExistence type="predicted"/>